<evidence type="ECO:0000256" key="2">
    <source>
        <dbReference type="ARBA" id="ARBA00006214"/>
    </source>
</evidence>
<feature type="transmembrane region" description="Helical" evidence="10">
    <location>
        <begin position="85"/>
        <end position="103"/>
    </location>
</feature>
<organism evidence="12 13">
    <name type="scientific">Rhodococcus artemisiae</name>
    <dbReference type="NCBI Taxonomy" id="714159"/>
    <lineage>
        <taxon>Bacteria</taxon>
        <taxon>Bacillati</taxon>
        <taxon>Actinomycetota</taxon>
        <taxon>Actinomycetes</taxon>
        <taxon>Mycobacteriales</taxon>
        <taxon>Nocardiaceae</taxon>
        <taxon>Rhodococcus</taxon>
    </lineage>
</organism>
<proteinExistence type="inferred from homology"/>
<evidence type="ECO:0000256" key="3">
    <source>
        <dbReference type="ARBA" id="ARBA00022692"/>
    </source>
</evidence>
<evidence type="ECO:0000256" key="9">
    <source>
        <dbReference type="ARBA" id="ARBA00023284"/>
    </source>
</evidence>
<comment type="caution">
    <text evidence="12">The sequence shown here is derived from an EMBL/GenBank/DDBJ whole genome shotgun (WGS) entry which is preliminary data.</text>
</comment>
<name>A0ABU7LJI7_9NOCA</name>
<keyword evidence="6" id="KW-0560">Oxidoreductase</keyword>
<evidence type="ECO:0000256" key="8">
    <source>
        <dbReference type="ARBA" id="ARBA00023157"/>
    </source>
</evidence>
<dbReference type="CDD" id="cd12922">
    <property type="entry name" value="VKOR_5"/>
    <property type="match status" value="1"/>
</dbReference>
<evidence type="ECO:0000256" key="1">
    <source>
        <dbReference type="ARBA" id="ARBA00004141"/>
    </source>
</evidence>
<feature type="domain" description="Vitamin K epoxide reductase" evidence="11">
    <location>
        <begin position="21"/>
        <end position="162"/>
    </location>
</feature>
<dbReference type="InterPro" id="IPR041714">
    <property type="entry name" value="VKOR_Actinobacteria"/>
</dbReference>
<evidence type="ECO:0000256" key="4">
    <source>
        <dbReference type="ARBA" id="ARBA00022719"/>
    </source>
</evidence>
<feature type="transmembrane region" description="Helical" evidence="10">
    <location>
        <begin position="181"/>
        <end position="203"/>
    </location>
</feature>
<keyword evidence="7 10" id="KW-0472">Membrane</keyword>
<keyword evidence="13" id="KW-1185">Reference proteome</keyword>
<protein>
    <submittedName>
        <fullName evidence="12">Vitamin K epoxide reductase family protein</fullName>
    </submittedName>
</protein>
<evidence type="ECO:0000256" key="5">
    <source>
        <dbReference type="ARBA" id="ARBA00022989"/>
    </source>
</evidence>
<keyword evidence="5 10" id="KW-1133">Transmembrane helix</keyword>
<feature type="transmembrane region" description="Helical" evidence="10">
    <location>
        <begin position="110"/>
        <end position="131"/>
    </location>
</feature>
<feature type="transmembrane region" description="Helical" evidence="10">
    <location>
        <begin position="137"/>
        <end position="160"/>
    </location>
</feature>
<evidence type="ECO:0000313" key="12">
    <source>
        <dbReference type="EMBL" id="MEE2061726.1"/>
    </source>
</evidence>
<dbReference type="RefSeq" id="WP_330136870.1">
    <property type="nucleotide sequence ID" value="NZ_JAUTXY010000021.1"/>
</dbReference>
<keyword evidence="4" id="KW-0874">Quinone</keyword>
<dbReference type="Gene3D" id="1.20.1440.130">
    <property type="entry name" value="VKOR domain"/>
    <property type="match status" value="1"/>
</dbReference>
<gene>
    <name evidence="12" type="ORF">Q7514_29805</name>
</gene>
<reference evidence="12 13" key="1">
    <citation type="submission" date="2023-07" db="EMBL/GenBank/DDBJ databases">
        <authorList>
            <person name="Girao M."/>
            <person name="Carvalho M.F."/>
        </authorList>
    </citation>
    <scope>NUCLEOTIDE SEQUENCE [LARGE SCALE GENOMIC DNA]</scope>
    <source>
        <strain evidence="12 13">YIM65754</strain>
    </source>
</reference>
<evidence type="ECO:0000256" key="7">
    <source>
        <dbReference type="ARBA" id="ARBA00023136"/>
    </source>
</evidence>
<evidence type="ECO:0000313" key="13">
    <source>
        <dbReference type="Proteomes" id="UP001336020"/>
    </source>
</evidence>
<dbReference type="InterPro" id="IPR012932">
    <property type="entry name" value="VKOR"/>
</dbReference>
<keyword evidence="9" id="KW-0676">Redox-active center</keyword>
<sequence length="207" mass="22493">MSAPTPPATVADAASGRVLGTRAVGAILGVCGAAGLMASLVLTIEKFAVLADPTYRPSCSINPVISCGSIMTSWQADLFGFPNPLLGLVGFAVVLTTAVTVLAGADLPRWYWNGLFTGLTAAVAFVHWLVFQSLYRIGALCPYCMVVWLVTVLAWWYCLLHIETAAGRPGRWRELFLRHHSVLPTVWVLSVLTLVAEAFWPYWRTLI</sequence>
<dbReference type="InterPro" id="IPR038354">
    <property type="entry name" value="VKOR_sf"/>
</dbReference>
<evidence type="ECO:0000256" key="10">
    <source>
        <dbReference type="SAM" id="Phobius"/>
    </source>
</evidence>
<dbReference type="SMART" id="SM00756">
    <property type="entry name" value="VKc"/>
    <property type="match status" value="1"/>
</dbReference>
<keyword evidence="3 10" id="KW-0812">Transmembrane</keyword>
<accession>A0ABU7LJI7</accession>
<feature type="transmembrane region" description="Helical" evidence="10">
    <location>
        <begin position="23"/>
        <end position="44"/>
    </location>
</feature>
<evidence type="ECO:0000256" key="6">
    <source>
        <dbReference type="ARBA" id="ARBA00023002"/>
    </source>
</evidence>
<dbReference type="EMBL" id="JAUTXY010000021">
    <property type="protein sequence ID" value="MEE2061726.1"/>
    <property type="molecule type" value="Genomic_DNA"/>
</dbReference>
<dbReference type="Proteomes" id="UP001336020">
    <property type="component" value="Unassembled WGS sequence"/>
</dbReference>
<evidence type="ECO:0000259" key="11">
    <source>
        <dbReference type="SMART" id="SM00756"/>
    </source>
</evidence>
<keyword evidence="8" id="KW-1015">Disulfide bond</keyword>
<comment type="similarity">
    <text evidence="2">Belongs to the VKOR family.</text>
</comment>
<comment type="subcellular location">
    <subcellularLocation>
        <location evidence="1">Membrane</location>
        <topology evidence="1">Multi-pass membrane protein</topology>
    </subcellularLocation>
</comment>
<dbReference type="Pfam" id="PF07884">
    <property type="entry name" value="VKOR"/>
    <property type="match status" value="1"/>
</dbReference>